<dbReference type="Gene3D" id="1.25.40.10">
    <property type="entry name" value="Tetratricopeptide repeat domain"/>
    <property type="match status" value="3"/>
</dbReference>
<dbReference type="PANTHER" id="PTHR47939:SF5">
    <property type="entry name" value="PENTACOTRIPEPTIDE-REPEAT REGION OF PRORP DOMAIN-CONTAINING PROTEIN"/>
    <property type="match status" value="1"/>
</dbReference>
<dbReference type="EMBL" id="JBFOLJ010000017">
    <property type="protein sequence ID" value="KAL2468137.1"/>
    <property type="molecule type" value="Genomic_DNA"/>
</dbReference>
<evidence type="ECO:0000313" key="6">
    <source>
        <dbReference type="Proteomes" id="UP001604277"/>
    </source>
</evidence>
<evidence type="ECO:0000256" key="1">
    <source>
        <dbReference type="ARBA" id="ARBA00007626"/>
    </source>
</evidence>
<evidence type="ECO:0000256" key="2">
    <source>
        <dbReference type="ARBA" id="ARBA00022737"/>
    </source>
</evidence>
<feature type="repeat" description="PPR" evidence="3">
    <location>
        <begin position="340"/>
        <end position="374"/>
    </location>
</feature>
<proteinExistence type="inferred from homology"/>
<dbReference type="NCBIfam" id="TIGR00756">
    <property type="entry name" value="PPR"/>
    <property type="match status" value="6"/>
</dbReference>
<dbReference type="Pfam" id="PF13041">
    <property type="entry name" value="PPR_2"/>
    <property type="match status" value="3"/>
</dbReference>
<dbReference type="InterPro" id="IPR011990">
    <property type="entry name" value="TPR-like_helical_dom_sf"/>
</dbReference>
<sequence>MGKIPSGFRRAATQSPVATLLKNNVSSSPHQPIPPLKTYQNSHKKKPIKDNASTTNTSTPPIIFDSPKLSDAKSLFNSFVTTSKITPSDPRFYNSILESFSSLSSLQDSIFFLNHMIKKHPPFSPDRSTYHILLVQSCRAPDDPSLSNVQQALNLMTTNGFSPNQVSTDIAVRALCACGRVEHSIELIKELSAMNCPPDTYTYNFLVRHLVKNRSLSTVNLFIKDMREGFDIKPDLVTYTIMIDNVCNSKNLREATRLLGVLREEGYKPDCYVYNTIMKGYCMLSQGGEVLGVYKKMQEEGVKPDLVTYNTLIYGLSKSGRVKEAKKFLEVMAEMGHFADAVTYTSLMNGMCREGDALGALALLEMMEMKGCKPNSCTYNTLLHGLCKSRLLEKAIELYGEMKKGDMKLETGSYGTFLRALCRNGRVAYAYEVFDYAVESKSLMDVTAYSTLESTLNWLKKAREQGLVVSPE</sequence>
<feature type="region of interest" description="Disordered" evidence="4">
    <location>
        <begin position="23"/>
        <end position="63"/>
    </location>
</feature>
<name>A0ABD1PW17_9LAMI</name>
<keyword evidence="2" id="KW-0677">Repeat</keyword>
<evidence type="ECO:0000256" key="3">
    <source>
        <dbReference type="PROSITE-ProRule" id="PRU00708"/>
    </source>
</evidence>
<feature type="repeat" description="PPR" evidence="3">
    <location>
        <begin position="164"/>
        <end position="198"/>
    </location>
</feature>
<dbReference type="AlphaFoldDB" id="A0ABD1PW17"/>
<feature type="repeat" description="PPR" evidence="3">
    <location>
        <begin position="270"/>
        <end position="304"/>
    </location>
</feature>
<dbReference type="PROSITE" id="PS51375">
    <property type="entry name" value="PPR"/>
    <property type="match status" value="6"/>
</dbReference>
<comment type="similarity">
    <text evidence="1">Belongs to the PPR family. P subfamily.</text>
</comment>
<feature type="compositionally biased region" description="Polar residues" evidence="4">
    <location>
        <begin position="51"/>
        <end position="60"/>
    </location>
</feature>
<reference evidence="6" key="1">
    <citation type="submission" date="2024-07" db="EMBL/GenBank/DDBJ databases">
        <title>Two chromosome-level genome assemblies of Korean endemic species Abeliophyllum distichum and Forsythia ovata (Oleaceae).</title>
        <authorList>
            <person name="Jang H."/>
        </authorList>
    </citation>
    <scope>NUCLEOTIDE SEQUENCE [LARGE SCALE GENOMIC DNA]</scope>
</reference>
<dbReference type="Pfam" id="PF01535">
    <property type="entry name" value="PPR"/>
    <property type="match status" value="1"/>
</dbReference>
<gene>
    <name evidence="5" type="ORF">Fot_51662</name>
</gene>
<evidence type="ECO:0000313" key="5">
    <source>
        <dbReference type="EMBL" id="KAL2468137.1"/>
    </source>
</evidence>
<dbReference type="PANTHER" id="PTHR47939">
    <property type="entry name" value="MEMBRANE-ASSOCIATED SALT-INDUCIBLE PROTEIN-LIKE"/>
    <property type="match status" value="1"/>
</dbReference>
<evidence type="ECO:0000256" key="4">
    <source>
        <dbReference type="SAM" id="MobiDB-lite"/>
    </source>
</evidence>
<feature type="repeat" description="PPR" evidence="3">
    <location>
        <begin position="235"/>
        <end position="269"/>
    </location>
</feature>
<comment type="caution">
    <text evidence="5">The sequence shown here is derived from an EMBL/GenBank/DDBJ whole genome shotgun (WGS) entry which is preliminary data.</text>
</comment>
<dbReference type="InterPro" id="IPR002885">
    <property type="entry name" value="PPR_rpt"/>
</dbReference>
<feature type="repeat" description="PPR" evidence="3">
    <location>
        <begin position="305"/>
        <end position="339"/>
    </location>
</feature>
<accession>A0ABD1PW17</accession>
<keyword evidence="6" id="KW-1185">Reference proteome</keyword>
<dbReference type="Proteomes" id="UP001604277">
    <property type="component" value="Unassembled WGS sequence"/>
</dbReference>
<organism evidence="5 6">
    <name type="scientific">Forsythia ovata</name>
    <dbReference type="NCBI Taxonomy" id="205694"/>
    <lineage>
        <taxon>Eukaryota</taxon>
        <taxon>Viridiplantae</taxon>
        <taxon>Streptophyta</taxon>
        <taxon>Embryophyta</taxon>
        <taxon>Tracheophyta</taxon>
        <taxon>Spermatophyta</taxon>
        <taxon>Magnoliopsida</taxon>
        <taxon>eudicotyledons</taxon>
        <taxon>Gunneridae</taxon>
        <taxon>Pentapetalae</taxon>
        <taxon>asterids</taxon>
        <taxon>lamiids</taxon>
        <taxon>Lamiales</taxon>
        <taxon>Oleaceae</taxon>
        <taxon>Forsythieae</taxon>
        <taxon>Forsythia</taxon>
    </lineage>
</organism>
<feature type="repeat" description="PPR" evidence="3">
    <location>
        <begin position="375"/>
        <end position="409"/>
    </location>
</feature>
<protein>
    <submittedName>
        <fullName evidence="5">Pentatricopeptide repeat-containing protein</fullName>
    </submittedName>
</protein>
<dbReference type="InterPro" id="IPR050667">
    <property type="entry name" value="PPR-containing_protein"/>
</dbReference>
<dbReference type="Pfam" id="PF12854">
    <property type="entry name" value="PPR_1"/>
    <property type="match status" value="1"/>
</dbReference>